<organism evidence="1 2">
    <name type="scientific">Rhododendron griersonianum</name>
    <dbReference type="NCBI Taxonomy" id="479676"/>
    <lineage>
        <taxon>Eukaryota</taxon>
        <taxon>Viridiplantae</taxon>
        <taxon>Streptophyta</taxon>
        <taxon>Embryophyta</taxon>
        <taxon>Tracheophyta</taxon>
        <taxon>Spermatophyta</taxon>
        <taxon>Magnoliopsida</taxon>
        <taxon>eudicotyledons</taxon>
        <taxon>Gunneridae</taxon>
        <taxon>Pentapetalae</taxon>
        <taxon>asterids</taxon>
        <taxon>Ericales</taxon>
        <taxon>Ericaceae</taxon>
        <taxon>Ericoideae</taxon>
        <taxon>Rhodoreae</taxon>
        <taxon>Rhododendron</taxon>
    </lineage>
</organism>
<keyword evidence="2" id="KW-1185">Reference proteome</keyword>
<comment type="caution">
    <text evidence="1">The sequence shown here is derived from an EMBL/GenBank/DDBJ whole genome shotgun (WGS) entry which is preliminary data.</text>
</comment>
<evidence type="ECO:0000313" key="2">
    <source>
        <dbReference type="Proteomes" id="UP000823749"/>
    </source>
</evidence>
<name>A0AAV6KRH6_9ERIC</name>
<reference evidence="1" key="1">
    <citation type="submission" date="2020-08" db="EMBL/GenBank/DDBJ databases">
        <title>Plant Genome Project.</title>
        <authorList>
            <person name="Zhang R.-G."/>
        </authorList>
    </citation>
    <scope>NUCLEOTIDE SEQUENCE</scope>
    <source>
        <strain evidence="1">WSP0</strain>
        <tissue evidence="1">Leaf</tissue>
    </source>
</reference>
<protein>
    <submittedName>
        <fullName evidence="1">Uncharacterized protein</fullName>
    </submittedName>
</protein>
<dbReference type="Proteomes" id="UP000823749">
    <property type="component" value="Chromosome 4"/>
</dbReference>
<gene>
    <name evidence="1" type="ORF">RHGRI_012346</name>
</gene>
<proteinExistence type="predicted"/>
<evidence type="ECO:0000313" key="1">
    <source>
        <dbReference type="EMBL" id="KAG5554756.1"/>
    </source>
</evidence>
<dbReference type="EMBL" id="JACTNZ010000004">
    <property type="protein sequence ID" value="KAG5554756.1"/>
    <property type="molecule type" value="Genomic_DNA"/>
</dbReference>
<sequence>MKDLNRRTLQSSLGPQKIIKAPGLLSCGPKERLHPLSTLSVGFRLDPGIILSSNDFAACLIIVGSSEQCFWNPEK</sequence>
<dbReference type="AlphaFoldDB" id="A0AAV6KRH6"/>
<accession>A0AAV6KRH6</accession>